<feature type="compositionally biased region" description="Basic and acidic residues" evidence="4">
    <location>
        <begin position="13"/>
        <end position="22"/>
    </location>
</feature>
<dbReference type="PROSITE" id="PS51898">
    <property type="entry name" value="TYR_RECOMBINASE"/>
    <property type="match status" value="1"/>
</dbReference>
<reference evidence="6 7" key="1">
    <citation type="journal article" date="2012" name="Stand. Genomic Sci.">
        <title>Complete genome sequence of the facultatively chemolithoautotrophic and methylotrophic alpha Proteobacterium Starkeya novella type strain (ATCC 8093(T)).</title>
        <authorList>
            <person name="Kappler U."/>
            <person name="Davenport K."/>
            <person name="Beatson S."/>
            <person name="Lucas S."/>
            <person name="Lapidus A."/>
            <person name="Copeland A."/>
            <person name="Berry K.W."/>
            <person name="Glavina Del Rio T."/>
            <person name="Hammon N."/>
            <person name="Dalin E."/>
            <person name="Tice H."/>
            <person name="Pitluck S."/>
            <person name="Richardson P."/>
            <person name="Bruce D."/>
            <person name="Goodwin L.A."/>
            <person name="Han C."/>
            <person name="Tapia R."/>
            <person name="Detter J.C."/>
            <person name="Chang Y.J."/>
            <person name="Jeffries C.D."/>
            <person name="Land M."/>
            <person name="Hauser L."/>
            <person name="Kyrpides N.C."/>
            <person name="Goker M."/>
            <person name="Ivanova N."/>
            <person name="Klenk H.P."/>
            <person name="Woyke T."/>
        </authorList>
    </citation>
    <scope>NUCLEOTIDE SEQUENCE [LARGE SCALE GENOMIC DNA]</scope>
    <source>
        <strain evidence="7">ATCC 8093 / DSM 506 / JCM 20403 / CCM 1077 / IAM 12100 / NBRC 12443 / NCIMB 10456</strain>
    </source>
</reference>
<dbReference type="InterPro" id="IPR013762">
    <property type="entry name" value="Integrase-like_cat_sf"/>
</dbReference>
<feature type="region of interest" description="Disordered" evidence="4">
    <location>
        <begin position="412"/>
        <end position="458"/>
    </location>
</feature>
<protein>
    <submittedName>
        <fullName evidence="6">Integrase family protein</fullName>
    </submittedName>
</protein>
<feature type="compositionally biased region" description="Basic residues" evidence="4">
    <location>
        <begin position="433"/>
        <end position="450"/>
    </location>
</feature>
<keyword evidence="3" id="KW-0233">DNA recombination</keyword>
<dbReference type="Gene3D" id="1.10.150.130">
    <property type="match status" value="1"/>
</dbReference>
<evidence type="ECO:0000256" key="2">
    <source>
        <dbReference type="ARBA" id="ARBA00023125"/>
    </source>
</evidence>
<feature type="region of interest" description="Disordered" evidence="4">
    <location>
        <begin position="1"/>
        <end position="23"/>
    </location>
</feature>
<dbReference type="InterPro" id="IPR002104">
    <property type="entry name" value="Integrase_catalytic"/>
</dbReference>
<dbReference type="STRING" id="639283.Snov_2641"/>
<proteinExistence type="predicted"/>
<accession>D7A547</accession>
<feature type="domain" description="Tyr recombinase" evidence="5">
    <location>
        <begin position="236"/>
        <end position="406"/>
    </location>
</feature>
<evidence type="ECO:0000259" key="5">
    <source>
        <dbReference type="PROSITE" id="PS51898"/>
    </source>
</evidence>
<evidence type="ECO:0000313" key="6">
    <source>
        <dbReference type="EMBL" id="ADH89935.1"/>
    </source>
</evidence>
<keyword evidence="1" id="KW-0229">DNA integration</keyword>
<dbReference type="AlphaFoldDB" id="D7A547"/>
<evidence type="ECO:0000313" key="7">
    <source>
        <dbReference type="Proteomes" id="UP000006633"/>
    </source>
</evidence>
<dbReference type="InterPro" id="IPR010998">
    <property type="entry name" value="Integrase_recombinase_N"/>
</dbReference>
<dbReference type="SUPFAM" id="SSF56349">
    <property type="entry name" value="DNA breaking-rejoining enzymes"/>
    <property type="match status" value="1"/>
</dbReference>
<dbReference type="KEGG" id="sno:Snov_2641"/>
<evidence type="ECO:0000256" key="1">
    <source>
        <dbReference type="ARBA" id="ARBA00022908"/>
    </source>
</evidence>
<keyword evidence="7" id="KW-1185">Reference proteome</keyword>
<evidence type="ECO:0000256" key="3">
    <source>
        <dbReference type="ARBA" id="ARBA00023172"/>
    </source>
</evidence>
<evidence type="ECO:0000256" key="4">
    <source>
        <dbReference type="SAM" id="MobiDB-lite"/>
    </source>
</evidence>
<dbReference type="Proteomes" id="UP000006633">
    <property type="component" value="Chromosome"/>
</dbReference>
<dbReference type="HOGENOM" id="CLU_640806_0_0_5"/>
<dbReference type="GO" id="GO:0006310">
    <property type="term" value="P:DNA recombination"/>
    <property type="evidence" value="ECO:0007669"/>
    <property type="project" value="UniProtKB-KW"/>
</dbReference>
<dbReference type="GO" id="GO:0015074">
    <property type="term" value="P:DNA integration"/>
    <property type="evidence" value="ECO:0007669"/>
    <property type="project" value="UniProtKB-KW"/>
</dbReference>
<dbReference type="InterPro" id="IPR011010">
    <property type="entry name" value="DNA_brk_join_enz"/>
</dbReference>
<dbReference type="Pfam" id="PF00589">
    <property type="entry name" value="Phage_integrase"/>
    <property type="match status" value="1"/>
</dbReference>
<organism evidence="6 7">
    <name type="scientific">Ancylobacter novellus (strain ATCC 8093 / DSM 506 / JCM 20403 / CCM 1077 / IAM 12100 / NBRC 12443 / NCIMB 10456)</name>
    <name type="common">Starkeya novella</name>
    <dbReference type="NCBI Taxonomy" id="639283"/>
    <lineage>
        <taxon>Bacteria</taxon>
        <taxon>Pseudomonadati</taxon>
        <taxon>Pseudomonadota</taxon>
        <taxon>Alphaproteobacteria</taxon>
        <taxon>Hyphomicrobiales</taxon>
        <taxon>Xanthobacteraceae</taxon>
        <taxon>Ancylobacter</taxon>
    </lineage>
</organism>
<dbReference type="Gene3D" id="1.10.443.10">
    <property type="entry name" value="Intergrase catalytic core"/>
    <property type="match status" value="1"/>
</dbReference>
<dbReference type="EMBL" id="CP002026">
    <property type="protein sequence ID" value="ADH89935.1"/>
    <property type="molecule type" value="Genomic_DNA"/>
</dbReference>
<sequence>MSRRRSTLSSRTSRSELPRSDAPEWELIGPGVRLGYRRGRGSNGRGGTWLAASRNAHGLRMQTRLGRADDVASADGTSILTHEQAKDAARAWAKSIKAGSDASPALTVDAILDRYFEARAAEGMKSIYDAKSRAGLHIRPKLGKLRISELTVDKIRRWRDAMAAAPRKVRTGKHAAKPNLRPVDPNDPEATRRRRDTANRTLTTLKAALNWARDQRLVDDDTAWRLVKPYRGTTAARVRFLSDGEQQQLLDNAEGDVRNLIAAALLTGARFGELARLLVRDFDAANGSIFIAESKSGKARHVPLTTGGRALFSLLAGGRSGSAPMLTRNDEAWRPATYQRAFHAALEAAGLSDITLHELRHSYASTMVRAGAPLMVVARALGHADTRMVEKHYAHLAPSYVADVIRSTAPDLKLDPVGTTRGAAARSSNKGLHPSRRAAASHRAPNRVRSPRSATEGG</sequence>
<dbReference type="GO" id="GO:0003677">
    <property type="term" value="F:DNA binding"/>
    <property type="evidence" value="ECO:0007669"/>
    <property type="project" value="UniProtKB-KW"/>
</dbReference>
<dbReference type="eggNOG" id="COG0582">
    <property type="taxonomic scope" value="Bacteria"/>
</dbReference>
<dbReference type="CDD" id="cd00796">
    <property type="entry name" value="INT_Rci_Hp1_C"/>
    <property type="match status" value="1"/>
</dbReference>
<dbReference type="InterPro" id="IPR050090">
    <property type="entry name" value="Tyrosine_recombinase_XerCD"/>
</dbReference>
<keyword evidence="2" id="KW-0238">DNA-binding</keyword>
<feature type="compositionally biased region" description="Basic residues" evidence="4">
    <location>
        <begin position="167"/>
        <end position="176"/>
    </location>
</feature>
<feature type="region of interest" description="Disordered" evidence="4">
    <location>
        <begin position="164"/>
        <end position="197"/>
    </location>
</feature>
<dbReference type="PANTHER" id="PTHR30349">
    <property type="entry name" value="PHAGE INTEGRASE-RELATED"/>
    <property type="match status" value="1"/>
</dbReference>
<dbReference type="PANTHER" id="PTHR30349:SF88">
    <property type="entry name" value="BLL1584 PROTEIN"/>
    <property type="match status" value="1"/>
</dbReference>
<gene>
    <name evidence="6" type="ordered locus">Snov_2641</name>
</gene>
<name>D7A547_ANCN5</name>
<dbReference type="OrthoDB" id="9814722at2"/>